<comment type="caution">
    <text evidence="10">The sequence shown here is derived from an EMBL/GenBank/DDBJ whole genome shotgun (WGS) entry which is preliminary data.</text>
</comment>
<comment type="similarity">
    <text evidence="1">Belongs to the peptidase C2 family.</text>
</comment>
<feature type="active site" evidence="5">
    <location>
        <position position="269"/>
    </location>
</feature>
<dbReference type="Pfam" id="PF00168">
    <property type="entry name" value="C2"/>
    <property type="match status" value="1"/>
</dbReference>
<evidence type="ECO:0000256" key="7">
    <source>
        <dbReference type="SAM" id="MobiDB-lite"/>
    </source>
</evidence>
<feature type="domain" description="Calpain catalytic" evidence="9">
    <location>
        <begin position="43"/>
        <end position="389"/>
    </location>
</feature>
<name>A0AAW2HVV9_9NEOP</name>
<feature type="domain" description="C2" evidence="8">
    <location>
        <begin position="554"/>
        <end position="670"/>
    </location>
</feature>
<reference evidence="10" key="1">
    <citation type="journal article" date="2024" name="Gigascience">
        <title>Chromosome-level genome of the poultry shaft louse Menopon gallinae provides insight into the host-switching and adaptive evolution of parasitic lice.</title>
        <authorList>
            <person name="Xu Y."/>
            <person name="Ma L."/>
            <person name="Liu S."/>
            <person name="Liang Y."/>
            <person name="Liu Q."/>
            <person name="He Z."/>
            <person name="Tian L."/>
            <person name="Duan Y."/>
            <person name="Cai W."/>
            <person name="Li H."/>
            <person name="Song F."/>
        </authorList>
    </citation>
    <scope>NUCLEOTIDE SEQUENCE</scope>
    <source>
        <strain evidence="10">Cailab_2023a</strain>
    </source>
</reference>
<dbReference type="InterPro" id="IPR001300">
    <property type="entry name" value="Peptidase_C2_calpain_cat"/>
</dbReference>
<dbReference type="Gene3D" id="2.60.40.150">
    <property type="entry name" value="C2 domain"/>
    <property type="match status" value="1"/>
</dbReference>
<dbReference type="SMART" id="SM00720">
    <property type="entry name" value="calpain_III"/>
    <property type="match status" value="1"/>
</dbReference>
<evidence type="ECO:0000313" key="10">
    <source>
        <dbReference type="EMBL" id="KAL0273468.1"/>
    </source>
</evidence>
<dbReference type="GO" id="GO:0004198">
    <property type="term" value="F:calcium-dependent cysteine-type endopeptidase activity"/>
    <property type="evidence" value="ECO:0007669"/>
    <property type="project" value="InterPro"/>
</dbReference>
<dbReference type="SUPFAM" id="SSF49562">
    <property type="entry name" value="C2 domain (Calcium/lipid-binding domain, CaLB)"/>
    <property type="match status" value="1"/>
</dbReference>
<evidence type="ECO:0000256" key="2">
    <source>
        <dbReference type="ARBA" id="ARBA00022670"/>
    </source>
</evidence>
<dbReference type="Pfam" id="PF01067">
    <property type="entry name" value="Calpain_III"/>
    <property type="match status" value="1"/>
</dbReference>
<feature type="region of interest" description="Disordered" evidence="7">
    <location>
        <begin position="303"/>
        <end position="331"/>
    </location>
</feature>
<dbReference type="SUPFAM" id="SSF54001">
    <property type="entry name" value="Cysteine proteinases"/>
    <property type="match status" value="1"/>
</dbReference>
<gene>
    <name evidence="10" type="ORF">PYX00_006123</name>
</gene>
<evidence type="ECO:0000259" key="8">
    <source>
        <dbReference type="PROSITE" id="PS50004"/>
    </source>
</evidence>
<evidence type="ECO:0000259" key="9">
    <source>
        <dbReference type="PROSITE" id="PS50203"/>
    </source>
</evidence>
<evidence type="ECO:0000256" key="4">
    <source>
        <dbReference type="ARBA" id="ARBA00022807"/>
    </source>
</evidence>
<evidence type="ECO:0008006" key="11">
    <source>
        <dbReference type="Google" id="ProtNLM"/>
    </source>
</evidence>
<dbReference type="InterPro" id="IPR022682">
    <property type="entry name" value="Calpain_domain_III"/>
</dbReference>
<feature type="compositionally biased region" description="Polar residues" evidence="7">
    <location>
        <begin position="310"/>
        <end position="326"/>
    </location>
</feature>
<dbReference type="InterPro" id="IPR038765">
    <property type="entry name" value="Papain-like_cys_pep_sf"/>
</dbReference>
<dbReference type="SMART" id="SM00230">
    <property type="entry name" value="CysPc"/>
    <property type="match status" value="1"/>
</dbReference>
<protein>
    <recommendedName>
        <fullName evidence="11">Calpain catalytic domain-containing protein</fullName>
    </recommendedName>
</protein>
<dbReference type="GO" id="GO:0006508">
    <property type="term" value="P:proteolysis"/>
    <property type="evidence" value="ECO:0007669"/>
    <property type="project" value="UniProtKB-KW"/>
</dbReference>
<dbReference type="SMART" id="SM00239">
    <property type="entry name" value="C2"/>
    <property type="match status" value="1"/>
</dbReference>
<keyword evidence="4" id="KW-0788">Thiol protease</keyword>
<organism evidence="10">
    <name type="scientific">Menopon gallinae</name>
    <name type="common">poultry shaft louse</name>
    <dbReference type="NCBI Taxonomy" id="328185"/>
    <lineage>
        <taxon>Eukaryota</taxon>
        <taxon>Metazoa</taxon>
        <taxon>Ecdysozoa</taxon>
        <taxon>Arthropoda</taxon>
        <taxon>Hexapoda</taxon>
        <taxon>Insecta</taxon>
        <taxon>Pterygota</taxon>
        <taxon>Neoptera</taxon>
        <taxon>Paraneoptera</taxon>
        <taxon>Psocodea</taxon>
        <taxon>Troctomorpha</taxon>
        <taxon>Phthiraptera</taxon>
        <taxon>Amblycera</taxon>
        <taxon>Menoponidae</taxon>
        <taxon>Menopon</taxon>
    </lineage>
</organism>
<dbReference type="AlphaFoldDB" id="A0AAW2HVV9"/>
<evidence type="ECO:0000256" key="1">
    <source>
        <dbReference type="ARBA" id="ARBA00007623"/>
    </source>
</evidence>
<dbReference type="InterPro" id="IPR022683">
    <property type="entry name" value="Calpain_III"/>
</dbReference>
<dbReference type="SUPFAM" id="SSF49758">
    <property type="entry name" value="Calpain large subunit, middle domain (domain III)"/>
    <property type="match status" value="1"/>
</dbReference>
<dbReference type="PROSITE" id="PS50203">
    <property type="entry name" value="CALPAIN_CAT"/>
    <property type="match status" value="1"/>
</dbReference>
<dbReference type="PANTHER" id="PTHR10183:SF379">
    <property type="entry name" value="CALPAIN-5"/>
    <property type="match status" value="1"/>
</dbReference>
<dbReference type="Pfam" id="PF00648">
    <property type="entry name" value="Peptidase_C2"/>
    <property type="match status" value="2"/>
</dbReference>
<dbReference type="GO" id="GO:0005737">
    <property type="term" value="C:cytoplasm"/>
    <property type="evidence" value="ECO:0007669"/>
    <property type="project" value="TreeGrafter"/>
</dbReference>
<evidence type="ECO:0000256" key="3">
    <source>
        <dbReference type="ARBA" id="ARBA00022801"/>
    </source>
</evidence>
<dbReference type="PRINTS" id="PR00704">
    <property type="entry name" value="CALPAIN"/>
</dbReference>
<dbReference type="InterPro" id="IPR022684">
    <property type="entry name" value="Calpain_cysteine_protease"/>
</dbReference>
<comment type="caution">
    <text evidence="6">Lacks conserved residue(s) required for the propagation of feature annotation.</text>
</comment>
<dbReference type="Gene3D" id="2.60.120.380">
    <property type="match status" value="1"/>
</dbReference>
<keyword evidence="2" id="KW-0645">Protease</keyword>
<dbReference type="EMBL" id="JARGDH010000003">
    <property type="protein sequence ID" value="KAL0273468.1"/>
    <property type="molecule type" value="Genomic_DNA"/>
</dbReference>
<dbReference type="PROSITE" id="PS50004">
    <property type="entry name" value="C2"/>
    <property type="match status" value="1"/>
</dbReference>
<keyword evidence="3" id="KW-0378">Hydrolase</keyword>
<dbReference type="CDD" id="cd00044">
    <property type="entry name" value="CysPc"/>
    <property type="match status" value="1"/>
</dbReference>
<dbReference type="Gene3D" id="3.90.70.10">
    <property type="entry name" value="Cysteine proteinases"/>
    <property type="match status" value="1"/>
</dbReference>
<dbReference type="InterPro" id="IPR000008">
    <property type="entry name" value="C2_dom"/>
</dbReference>
<sequence>MNSLLNSWLDGLGMIKAKFDKVDVFRDQRYDKIRRNLSERKSVFNDVFFPPSNQSLGHQTNWVSGRVEWKRPMEINGNPRLFDDAEDTVIEGGELSSNWIVSAFSIVACVKELCYRMVPRYREQEWQPETPESYTGIFHFRFWRFGQWVEVVVDDFLPVIDGKLIYTHSQSPNEFWVSLLEKAYAKLLGSYDALEEGHVADALVDMTGGVSETIDLKSGDYETNEDLRAELFHLLSSEMADHSIMFASIPTHSQDEIGQRTEMGLVRGHAYYITAVKRIHLGESKLRRLLKGREKASMIRLRDPSGWCQPKSTQASPNRSASSNPESDGDYAYSTSQLTRLLSKNTAWAKIKEAEKNRIGLDVQHPGEFWMPVEDFVSNLAELTVVRLYNNNFFARGKRWKESALKGEWCTEDLGPFGGMSGGGNINSETFLNNPQFSFDIDAEDEEIVIQMLQWNGKEAASAASTPGHARHRTLLIGFTVIKVELNRKCRLHKLWPFYQTVITMDHQRRRELCYRGCLPKGRYLLVPTTYKPGCEGFFLIRLISQVDIKLRRLDRDVPRKVCTLSCISKQSAVWVTVICIKSAVGIAGVKYVYCSLKCGHQKVRSRIIKATKEVEWGDEFIFYRKDPERPLTIKVYSHNVVMRDKLIGWAKIPAPVNHSYAPLEVTLVGKDNVALENTIIRLKVFTEDNILAI</sequence>
<accession>A0AAW2HVV9</accession>
<dbReference type="PANTHER" id="PTHR10183">
    <property type="entry name" value="CALPAIN"/>
    <property type="match status" value="1"/>
</dbReference>
<evidence type="ECO:0000256" key="5">
    <source>
        <dbReference type="PIRSR" id="PIRSR622684-1"/>
    </source>
</evidence>
<evidence type="ECO:0000256" key="6">
    <source>
        <dbReference type="PROSITE-ProRule" id="PRU00239"/>
    </source>
</evidence>
<proteinExistence type="inferred from homology"/>
<dbReference type="InterPro" id="IPR035892">
    <property type="entry name" value="C2_domain_sf"/>
</dbReference>
<dbReference type="InterPro" id="IPR036213">
    <property type="entry name" value="Calpain_III_sf"/>
</dbReference>